<keyword evidence="8" id="KW-0347">Helicase</keyword>
<feature type="binding site" evidence="8">
    <location>
        <position position="441"/>
    </location>
    <ligand>
        <name>Zn(2+)</name>
        <dbReference type="ChEBI" id="CHEBI:29105"/>
        <label>1</label>
    </ligand>
</feature>
<keyword evidence="7 8" id="KW-0238">DNA-binding</keyword>
<keyword evidence="11" id="KW-1185">Reference proteome</keyword>
<dbReference type="InterPro" id="IPR041222">
    <property type="entry name" value="PriA_3primeBD"/>
</dbReference>
<dbReference type="InterPro" id="IPR011545">
    <property type="entry name" value="DEAD/DEAH_box_helicase_dom"/>
</dbReference>
<evidence type="ECO:0000313" key="11">
    <source>
        <dbReference type="Proteomes" id="UP001210120"/>
    </source>
</evidence>
<evidence type="ECO:0000256" key="2">
    <source>
        <dbReference type="ARBA" id="ARBA00022705"/>
    </source>
</evidence>
<evidence type="ECO:0000256" key="7">
    <source>
        <dbReference type="ARBA" id="ARBA00023125"/>
    </source>
</evidence>
<keyword evidence="2 8" id="KW-0235">DNA replication</keyword>
<feature type="binding site" evidence="8">
    <location>
        <position position="450"/>
    </location>
    <ligand>
        <name>Zn(2+)</name>
        <dbReference type="ChEBI" id="CHEBI:29105"/>
        <label>2</label>
    </ligand>
</feature>
<feature type="binding site" evidence="8">
    <location>
        <position position="453"/>
    </location>
    <ligand>
        <name>Zn(2+)</name>
        <dbReference type="ChEBI" id="CHEBI:29105"/>
        <label>2</label>
    </ligand>
</feature>
<keyword evidence="1 8" id="KW-0639">Primosome</keyword>
<keyword evidence="3 8" id="KW-0479">Metal-binding</keyword>
<dbReference type="HAMAP" id="MF_00983">
    <property type="entry name" value="PriA"/>
    <property type="match status" value="1"/>
</dbReference>
<feature type="binding site" evidence="8">
    <location>
        <position position="484"/>
    </location>
    <ligand>
        <name>Zn(2+)</name>
        <dbReference type="ChEBI" id="CHEBI:29105"/>
        <label>1</label>
    </ligand>
</feature>
<sequence>MFVEVLLFIKKSNLNFFFDYIIPNNLICLAQKGSRVIVPFGNKNTPRLGYIVQVKNKSILANKYILDIPDKKPFLNQELFLLIEKILQTPFVSKTSAYTTIIPSGFSVSYKNKIFPLQKDLIPEDIKNYLEKKKWLLNIKDILFKTKLFNELINNKIVESKIIIKNFYEESQNIELNEQNNIKFDKSDFVYKKFLYKKSNFLINLNSKQKEVFAKINFDLSQTYLLYYYDKFEKIDFYLKIIEKNEKIGKQVLILVPEIITVNFLVKKIKDFYPFIKISILNGSLSKKSNYIQNKNIKSQKISVVVGNRSAIFAPLEKLGSIIIDDEHDESLIEKEMINYDSRKLALIRSNYHQIPLILTSNTPSLESYYQVKQCKYIFLDLSLKKQNFKMKLIDMKEELKCGNLEPISVCLMEKLRTKIKNKEKILLFINTRGFSPFVLCRFCGYILKCLKCNTNLTFFLKENILKCRFCNYSEKFNSKCLFCKQLTLKNVSFGIEYIEYFLREKFGKKIKISRIDSDSIKNIQQYEKIIKNHKEDKIDILLGTEMIDKKIDFDRITLVGIIMADVLLNMPSFRSSEKTFQLITQLAHYSEDKQNVIVQSYNIEHYAIQDAINYDVQNFLKKALKDRELSNNPPFVFLSKILIYNKKISKLLKIAKNIKFILEKNIDYEIKVLGPFLPRVFKKRETYRVFLTLKYKKWPLNLNSVQEYISQQPGTFIFFDLFASII</sequence>
<dbReference type="PROSITE" id="PS51192">
    <property type="entry name" value="HELICASE_ATP_BIND_1"/>
    <property type="match status" value="1"/>
</dbReference>
<comment type="subunit">
    <text evidence="8">Component of the replication restart primosome.</text>
</comment>
<evidence type="ECO:0000256" key="8">
    <source>
        <dbReference type="HAMAP-Rule" id="MF_00983"/>
    </source>
</evidence>
<organism evidence="10 11">
    <name type="scientific">Candidatus Phytoplasma sacchari</name>
    <dbReference type="NCBI Taxonomy" id="2609813"/>
    <lineage>
        <taxon>Bacteria</taxon>
        <taxon>Bacillati</taxon>
        <taxon>Mycoplasmatota</taxon>
        <taxon>Mollicutes</taxon>
        <taxon>Acholeplasmatales</taxon>
        <taxon>Acholeplasmataceae</taxon>
        <taxon>Candidatus Phytoplasma</taxon>
        <taxon>16SrXI (Rice yellow dwarf group)</taxon>
    </lineage>
</organism>
<comment type="cofactor">
    <cofactor evidence="8">
        <name>Zn(2+)</name>
        <dbReference type="ChEBI" id="CHEBI:29105"/>
    </cofactor>
    <text evidence="8">Binds 2 zinc ions per subunit.</text>
</comment>
<dbReference type="EC" id="5.6.2.4" evidence="8"/>
<dbReference type="EMBL" id="CP115156">
    <property type="protein sequence ID" value="WBL31467.1"/>
    <property type="molecule type" value="Genomic_DNA"/>
</dbReference>
<evidence type="ECO:0000256" key="5">
    <source>
        <dbReference type="ARBA" id="ARBA00022833"/>
    </source>
</evidence>
<dbReference type="PANTHER" id="PTHR30580:SF0">
    <property type="entry name" value="PRIMOSOMAL PROTEIN N"/>
    <property type="match status" value="1"/>
</dbReference>
<evidence type="ECO:0000313" key="10">
    <source>
        <dbReference type="EMBL" id="WBL31467.1"/>
    </source>
</evidence>
<dbReference type="InterPro" id="IPR014001">
    <property type="entry name" value="Helicase_ATP-bd"/>
</dbReference>
<feature type="binding site" evidence="8">
    <location>
        <position position="468"/>
    </location>
    <ligand>
        <name>Zn(2+)</name>
        <dbReference type="ChEBI" id="CHEBI:29105"/>
        <label>2</label>
    </ligand>
</feature>
<evidence type="ECO:0000256" key="3">
    <source>
        <dbReference type="ARBA" id="ARBA00022723"/>
    </source>
</evidence>
<dbReference type="SUPFAM" id="SSF52540">
    <property type="entry name" value="P-loop containing nucleoside triphosphate hydrolases"/>
    <property type="match status" value="2"/>
</dbReference>
<dbReference type="InterPro" id="IPR042115">
    <property type="entry name" value="PriA_3primeBD_sf"/>
</dbReference>
<feature type="binding site" evidence="8">
    <location>
        <position position="444"/>
    </location>
    <ligand>
        <name>Zn(2+)</name>
        <dbReference type="ChEBI" id="CHEBI:29105"/>
        <label>1</label>
    </ligand>
</feature>
<comment type="catalytic activity">
    <reaction evidence="8">
        <text>Couples ATP hydrolysis with the unwinding of duplex DNA by translocating in the 3'-5' direction.</text>
        <dbReference type="EC" id="5.6.2.4"/>
    </reaction>
</comment>
<evidence type="ECO:0000256" key="1">
    <source>
        <dbReference type="ARBA" id="ARBA00022515"/>
    </source>
</evidence>
<comment type="function">
    <text evidence="8">Initiates the restart of stalled replication forks, which reloads the replicative helicase on sites other than the origin of replication. Recognizes and binds to abandoned replication forks and remodels them to uncover a helicase loading site. Promotes assembly of the primosome at these replication forks.</text>
</comment>
<feature type="binding site" evidence="8">
    <location>
        <position position="481"/>
    </location>
    <ligand>
        <name>Zn(2+)</name>
        <dbReference type="ChEBI" id="CHEBI:29105"/>
        <label>1</label>
    </ligand>
</feature>
<reference evidence="10" key="1">
    <citation type="submission" date="2022-12" db="EMBL/GenBank/DDBJ databases">
        <title>Genomic Characterization of Candidatus Phytoplasma sacchari in China.</title>
        <authorList>
            <person name="Zhang R.-Y."/>
        </authorList>
    </citation>
    <scope>NUCLEOTIDE SEQUENCE [LARGE SCALE GENOMIC DNA]</scope>
    <source>
        <strain evidence="10">SCWL1</strain>
    </source>
</reference>
<dbReference type="Gene3D" id="3.40.50.300">
    <property type="entry name" value="P-loop containing nucleotide triphosphate hydrolases"/>
    <property type="match status" value="2"/>
</dbReference>
<feature type="binding site" evidence="8">
    <location>
        <position position="471"/>
    </location>
    <ligand>
        <name>Zn(2+)</name>
        <dbReference type="ChEBI" id="CHEBI:29105"/>
        <label>2</label>
    </ligand>
</feature>
<keyword evidence="8" id="KW-0413">Isomerase</keyword>
<dbReference type="Pfam" id="PF17764">
    <property type="entry name" value="PriA_3primeBD"/>
    <property type="match status" value="1"/>
</dbReference>
<dbReference type="InterPro" id="IPR005259">
    <property type="entry name" value="PriA"/>
</dbReference>
<dbReference type="Gene3D" id="3.40.1440.60">
    <property type="entry name" value="PriA, 3(prime) DNA-binding domain"/>
    <property type="match status" value="1"/>
</dbReference>
<dbReference type="Proteomes" id="UP001210120">
    <property type="component" value="Chromosome"/>
</dbReference>
<comment type="similarity">
    <text evidence="8">Belongs to the helicase family. PriA subfamily.</text>
</comment>
<keyword evidence="8" id="KW-0378">Hydrolase</keyword>
<evidence type="ECO:0000259" key="9">
    <source>
        <dbReference type="PROSITE" id="PS51192"/>
    </source>
</evidence>
<evidence type="ECO:0000256" key="4">
    <source>
        <dbReference type="ARBA" id="ARBA00022741"/>
    </source>
</evidence>
<keyword evidence="5 8" id="KW-0862">Zinc</keyword>
<keyword evidence="4 8" id="KW-0547">Nucleotide-binding</keyword>
<dbReference type="PANTHER" id="PTHR30580">
    <property type="entry name" value="PRIMOSOMAL PROTEIN N"/>
    <property type="match status" value="1"/>
</dbReference>
<dbReference type="Pfam" id="PF00270">
    <property type="entry name" value="DEAD"/>
    <property type="match status" value="1"/>
</dbReference>
<dbReference type="NCBIfam" id="TIGR00595">
    <property type="entry name" value="priA"/>
    <property type="match status" value="1"/>
</dbReference>
<accession>A0ABY7M2A8</accession>
<protein>
    <recommendedName>
        <fullName evidence="8">Replication restart protein PriA</fullName>
    </recommendedName>
    <alternativeName>
        <fullName evidence="8">ATP-dependent DNA helicase PriA</fullName>
        <ecNumber evidence="8">5.6.2.4</ecNumber>
    </alternativeName>
    <alternativeName>
        <fullName evidence="8">DNA 3'-5' helicase PriA</fullName>
    </alternativeName>
</protein>
<proteinExistence type="inferred from homology"/>
<name>A0ABY7M2A8_9MOLU</name>
<dbReference type="InterPro" id="IPR027417">
    <property type="entry name" value="P-loop_NTPase"/>
</dbReference>
<feature type="domain" description="Helicase ATP-binding" evidence="9">
    <location>
        <begin position="201"/>
        <end position="382"/>
    </location>
</feature>
<evidence type="ECO:0000256" key="6">
    <source>
        <dbReference type="ARBA" id="ARBA00022840"/>
    </source>
</evidence>
<gene>
    <name evidence="8 10" type="primary">priA</name>
    <name evidence="10" type="ORF">O7R10_00140</name>
</gene>
<comment type="catalytic activity">
    <reaction evidence="8">
        <text>ATP + H2O = ADP + phosphate + H(+)</text>
        <dbReference type="Rhea" id="RHEA:13065"/>
        <dbReference type="ChEBI" id="CHEBI:15377"/>
        <dbReference type="ChEBI" id="CHEBI:15378"/>
        <dbReference type="ChEBI" id="CHEBI:30616"/>
        <dbReference type="ChEBI" id="CHEBI:43474"/>
        <dbReference type="ChEBI" id="CHEBI:456216"/>
        <dbReference type="EC" id="5.6.2.4"/>
    </reaction>
</comment>
<keyword evidence="6 8" id="KW-0067">ATP-binding</keyword>